<dbReference type="Gene3D" id="3.40.30.10">
    <property type="entry name" value="Glutaredoxin"/>
    <property type="match status" value="1"/>
</dbReference>
<dbReference type="Proteomes" id="UP001556709">
    <property type="component" value="Unassembled WGS sequence"/>
</dbReference>
<dbReference type="InterPro" id="IPR004045">
    <property type="entry name" value="Glutathione_S-Trfase_N"/>
</dbReference>
<evidence type="ECO:0000259" key="1">
    <source>
        <dbReference type="Pfam" id="PF13417"/>
    </source>
</evidence>
<keyword evidence="3" id="KW-1185">Reference proteome</keyword>
<name>A0ABV3TF48_9GAMM</name>
<dbReference type="RefSeq" id="WP_367959574.1">
    <property type="nucleotide sequence ID" value="NZ_JBAKFH010000001.1"/>
</dbReference>
<reference evidence="2 3" key="1">
    <citation type="submission" date="2024-02" db="EMBL/GenBank/DDBJ databases">
        <title>New especies of Spiribacter isolated from saline water.</title>
        <authorList>
            <person name="Leon M.J."/>
            <person name="De La Haba R."/>
            <person name="Sanchez-Porro C."/>
            <person name="Ventosa A."/>
        </authorList>
    </citation>
    <scope>NUCLEOTIDE SEQUENCE [LARGE SCALE GENOMIC DNA]</scope>
    <source>
        <strain evidence="3">ag22IC6-390</strain>
    </source>
</reference>
<evidence type="ECO:0000313" key="3">
    <source>
        <dbReference type="Proteomes" id="UP001556709"/>
    </source>
</evidence>
<dbReference type="SUPFAM" id="SSF52833">
    <property type="entry name" value="Thioredoxin-like"/>
    <property type="match status" value="1"/>
</dbReference>
<proteinExistence type="predicted"/>
<accession>A0ABV3TF48</accession>
<protein>
    <submittedName>
        <fullName evidence="2">Glutathione S-transferase N-terminal domain-containing protein</fullName>
    </submittedName>
</protein>
<comment type="caution">
    <text evidence="2">The sequence shown here is derived from an EMBL/GenBank/DDBJ whole genome shotgun (WGS) entry which is preliminary data.</text>
</comment>
<feature type="domain" description="GST N-terminal" evidence="1">
    <location>
        <begin position="13"/>
        <end position="90"/>
    </location>
</feature>
<evidence type="ECO:0000313" key="2">
    <source>
        <dbReference type="EMBL" id="MEX0469840.1"/>
    </source>
</evidence>
<dbReference type="EMBL" id="JBAKFM010000004">
    <property type="protein sequence ID" value="MEX0469840.1"/>
    <property type="molecule type" value="Genomic_DNA"/>
</dbReference>
<dbReference type="PROSITE" id="PS51354">
    <property type="entry name" value="GLUTAREDOXIN_2"/>
    <property type="match status" value="1"/>
</dbReference>
<sequence>MSEKSPKPAHLALYEQALCPFCRMVRQATADLDLTIESRDTMREPHRRQELVEGGGKGMVPCLRIEYPDGAVDWLYESADIIEYLRQLQAD</sequence>
<dbReference type="Pfam" id="PF13417">
    <property type="entry name" value="GST_N_3"/>
    <property type="match status" value="1"/>
</dbReference>
<gene>
    <name evidence="2" type="ORF">V6X73_08885</name>
</gene>
<organism evidence="2 3">
    <name type="scientific">Spiribacter pallidus</name>
    <dbReference type="NCBI Taxonomy" id="1987936"/>
    <lineage>
        <taxon>Bacteria</taxon>
        <taxon>Pseudomonadati</taxon>
        <taxon>Pseudomonadota</taxon>
        <taxon>Gammaproteobacteria</taxon>
        <taxon>Chromatiales</taxon>
        <taxon>Ectothiorhodospiraceae</taxon>
        <taxon>Spiribacter</taxon>
    </lineage>
</organism>
<dbReference type="InterPro" id="IPR036249">
    <property type="entry name" value="Thioredoxin-like_sf"/>
</dbReference>